<feature type="transmembrane region" description="Helical" evidence="2">
    <location>
        <begin position="66"/>
        <end position="87"/>
    </location>
</feature>
<dbReference type="STRING" id="63057.A0A2P5ETV0"/>
<dbReference type="InterPro" id="IPR002528">
    <property type="entry name" value="MATE_fam"/>
</dbReference>
<dbReference type="EMBL" id="JXTC01000099">
    <property type="protein sequence ID" value="PON88946.1"/>
    <property type="molecule type" value="Genomic_DNA"/>
</dbReference>
<dbReference type="GO" id="GO:0016020">
    <property type="term" value="C:membrane"/>
    <property type="evidence" value="ECO:0007669"/>
    <property type="project" value="InterPro"/>
</dbReference>
<keyword evidence="4" id="KW-1185">Reference proteome</keyword>
<keyword evidence="2" id="KW-1133">Transmembrane helix</keyword>
<evidence type="ECO:0000313" key="4">
    <source>
        <dbReference type="Proteomes" id="UP000237000"/>
    </source>
</evidence>
<dbReference type="GO" id="GO:0015297">
    <property type="term" value="F:antiporter activity"/>
    <property type="evidence" value="ECO:0007669"/>
    <property type="project" value="InterPro"/>
</dbReference>
<protein>
    <submittedName>
        <fullName evidence="3">Multi antimicrobial extrusion protein</fullName>
    </submittedName>
</protein>
<dbReference type="Pfam" id="PF01554">
    <property type="entry name" value="MatE"/>
    <property type="match status" value="1"/>
</dbReference>
<comment type="similarity">
    <text evidence="1">Belongs to the multi antimicrobial extrusion (MATE) (TC 2.A.66.1) family.</text>
</comment>
<evidence type="ECO:0000256" key="1">
    <source>
        <dbReference type="ARBA" id="ARBA00010199"/>
    </source>
</evidence>
<sequence length="190" mass="20651">MNKICCDGTRVSNELGAGRPDQARSAMVLVAHKLSVVLSMIVVSALGFGHNIWAGFLSDSCAISKSFASMAPLLLVSIVLDSIQGVLSGWELSSFDARLARGCGWQRIVVFVTLATFYVIGMTVASLLAFKLKLYFKSGFIKLSISILIFLLCFGTGLVDLFDLWSVMPSSHTYVDNNMHEMDQIAAICK</sequence>
<name>A0A2P5ETV0_TREOI</name>
<reference evidence="4" key="1">
    <citation type="submission" date="2016-06" db="EMBL/GenBank/DDBJ databases">
        <title>Parallel loss of symbiosis genes in relatives of nitrogen-fixing non-legume Parasponia.</title>
        <authorList>
            <person name="Van Velzen R."/>
            <person name="Holmer R."/>
            <person name="Bu F."/>
            <person name="Rutten L."/>
            <person name="Van Zeijl A."/>
            <person name="Liu W."/>
            <person name="Santuari L."/>
            <person name="Cao Q."/>
            <person name="Sharma T."/>
            <person name="Shen D."/>
            <person name="Roswanjaya Y."/>
            <person name="Wardhani T."/>
            <person name="Kalhor M.S."/>
            <person name="Jansen J."/>
            <person name="Van den Hoogen J."/>
            <person name="Gungor B."/>
            <person name="Hartog M."/>
            <person name="Hontelez J."/>
            <person name="Verver J."/>
            <person name="Yang W.-C."/>
            <person name="Schijlen E."/>
            <person name="Repin R."/>
            <person name="Schilthuizen M."/>
            <person name="Schranz E."/>
            <person name="Heidstra R."/>
            <person name="Miyata K."/>
            <person name="Fedorova E."/>
            <person name="Kohlen W."/>
            <person name="Bisseling T."/>
            <person name="Smit S."/>
            <person name="Geurts R."/>
        </authorList>
    </citation>
    <scope>NUCLEOTIDE SEQUENCE [LARGE SCALE GENOMIC DNA]</scope>
    <source>
        <strain evidence="4">cv. RG33-2</strain>
    </source>
</reference>
<proteinExistence type="inferred from homology"/>
<dbReference type="GO" id="GO:0042910">
    <property type="term" value="F:xenobiotic transmembrane transporter activity"/>
    <property type="evidence" value="ECO:0007669"/>
    <property type="project" value="InterPro"/>
</dbReference>
<dbReference type="AlphaFoldDB" id="A0A2P5ETV0"/>
<comment type="caution">
    <text evidence="3">The sequence shown here is derived from an EMBL/GenBank/DDBJ whole genome shotgun (WGS) entry which is preliminary data.</text>
</comment>
<keyword evidence="2" id="KW-0812">Transmembrane</keyword>
<dbReference type="Proteomes" id="UP000237000">
    <property type="component" value="Unassembled WGS sequence"/>
</dbReference>
<dbReference type="OrthoDB" id="2126698at2759"/>
<accession>A0A2P5ETV0</accession>
<feature type="transmembrane region" description="Helical" evidence="2">
    <location>
        <begin position="34"/>
        <end position="54"/>
    </location>
</feature>
<feature type="transmembrane region" description="Helical" evidence="2">
    <location>
        <begin position="107"/>
        <end position="128"/>
    </location>
</feature>
<organism evidence="3 4">
    <name type="scientific">Trema orientale</name>
    <name type="common">Charcoal tree</name>
    <name type="synonym">Celtis orientalis</name>
    <dbReference type="NCBI Taxonomy" id="63057"/>
    <lineage>
        <taxon>Eukaryota</taxon>
        <taxon>Viridiplantae</taxon>
        <taxon>Streptophyta</taxon>
        <taxon>Embryophyta</taxon>
        <taxon>Tracheophyta</taxon>
        <taxon>Spermatophyta</taxon>
        <taxon>Magnoliopsida</taxon>
        <taxon>eudicotyledons</taxon>
        <taxon>Gunneridae</taxon>
        <taxon>Pentapetalae</taxon>
        <taxon>rosids</taxon>
        <taxon>fabids</taxon>
        <taxon>Rosales</taxon>
        <taxon>Cannabaceae</taxon>
        <taxon>Trema</taxon>
    </lineage>
</organism>
<feature type="transmembrane region" description="Helical" evidence="2">
    <location>
        <begin position="140"/>
        <end position="159"/>
    </location>
</feature>
<keyword evidence="2" id="KW-0472">Membrane</keyword>
<dbReference type="PANTHER" id="PTHR11206">
    <property type="entry name" value="MULTIDRUG RESISTANCE PROTEIN"/>
    <property type="match status" value="1"/>
</dbReference>
<evidence type="ECO:0000256" key="2">
    <source>
        <dbReference type="SAM" id="Phobius"/>
    </source>
</evidence>
<gene>
    <name evidence="3" type="ORF">TorRG33x02_151750</name>
</gene>
<dbReference type="InParanoid" id="A0A2P5ETV0"/>
<evidence type="ECO:0000313" key="3">
    <source>
        <dbReference type="EMBL" id="PON88946.1"/>
    </source>
</evidence>